<protein>
    <submittedName>
        <fullName evidence="1">Uncharacterized protein</fullName>
    </submittedName>
</protein>
<dbReference type="RefSeq" id="WP_188597090.1">
    <property type="nucleotide sequence ID" value="NZ_BMNL01000004.1"/>
</dbReference>
<dbReference type="OrthoDB" id="28171at2157"/>
<dbReference type="AlphaFoldDB" id="A0A830GYE3"/>
<reference evidence="1" key="2">
    <citation type="submission" date="2020-09" db="EMBL/GenBank/DDBJ databases">
        <authorList>
            <person name="Sun Q."/>
            <person name="Ohkuma M."/>
        </authorList>
    </citation>
    <scope>NUCLEOTIDE SEQUENCE</scope>
    <source>
        <strain evidence="1">JCM 10088</strain>
    </source>
</reference>
<sequence>MWRPLIVAVAILVASMGISLHAALIPVIIPPVSTPCLNYSISLNLTYASLPNSVLSELNGSNPVLYRSIELISRTVPPWFGLENENLSLIIYGGSIHVTDWAVSNSTGGIEWHVCIGRDELNAVNSWTVVIGSGGRYPLSVLFGFRTGNESLGSLLGNLSRVGGVLLGENNHTYSLWHRVGNYYGVPMPMHVVLYAWLGNDLSTGKRISPLPTYFNGASFPYYGKYIYLHLSSVVDGSVEFSASYGVNFTVGNMTGFGLSIYGIERLLPYGPLQYNSLLFIYGNGTIASASCLGESFYDTEVTLQFINPAYGDYITIPIYDYKSPPTGIALINGSLILGGYLTEYDFYNDSSIVEAPLFNASTSICRLT</sequence>
<accession>A0A830GYE3</accession>
<dbReference type="Proteomes" id="UP000610960">
    <property type="component" value="Unassembled WGS sequence"/>
</dbReference>
<reference evidence="1" key="1">
    <citation type="journal article" date="2014" name="Int. J. Syst. Evol. Microbiol.">
        <title>Complete genome sequence of Corynebacterium casei LMG S-19264T (=DSM 44701T), isolated from a smear-ripened cheese.</title>
        <authorList>
            <consortium name="US DOE Joint Genome Institute (JGI-PGF)"/>
            <person name="Walter F."/>
            <person name="Albersmeier A."/>
            <person name="Kalinowski J."/>
            <person name="Ruckert C."/>
        </authorList>
    </citation>
    <scope>NUCLEOTIDE SEQUENCE</scope>
    <source>
        <strain evidence="1">JCM 10088</strain>
    </source>
</reference>
<dbReference type="EMBL" id="BMNL01000004">
    <property type="protein sequence ID" value="GGP22396.1"/>
    <property type="molecule type" value="Genomic_DNA"/>
</dbReference>
<evidence type="ECO:0000313" key="1">
    <source>
        <dbReference type="EMBL" id="GGP22396.1"/>
    </source>
</evidence>
<name>A0A830GYE3_9CREN</name>
<gene>
    <name evidence="1" type="ORF">GCM10007981_18290</name>
</gene>
<proteinExistence type="predicted"/>
<keyword evidence="2" id="KW-1185">Reference proteome</keyword>
<comment type="caution">
    <text evidence="1">The sequence shown here is derived from an EMBL/GenBank/DDBJ whole genome shotgun (WGS) entry which is preliminary data.</text>
</comment>
<organism evidence="1 2">
    <name type="scientific">Thermocladium modestius</name>
    <dbReference type="NCBI Taxonomy" id="62609"/>
    <lineage>
        <taxon>Archaea</taxon>
        <taxon>Thermoproteota</taxon>
        <taxon>Thermoprotei</taxon>
        <taxon>Thermoproteales</taxon>
        <taxon>Thermoproteaceae</taxon>
        <taxon>Thermocladium</taxon>
    </lineage>
</organism>
<evidence type="ECO:0000313" key="2">
    <source>
        <dbReference type="Proteomes" id="UP000610960"/>
    </source>
</evidence>